<dbReference type="InParanoid" id="A0A1X7TLC7"/>
<proteinExistence type="predicted"/>
<evidence type="ECO:0000313" key="1">
    <source>
        <dbReference type="EnsemblMetazoa" id="Aqu2.1.15445_001"/>
    </source>
</evidence>
<protein>
    <submittedName>
        <fullName evidence="1">Uncharacterized protein</fullName>
    </submittedName>
</protein>
<accession>A0A1X7TLC7</accession>
<reference evidence="1" key="1">
    <citation type="submission" date="2017-05" db="UniProtKB">
        <authorList>
            <consortium name="EnsemblMetazoa"/>
        </authorList>
    </citation>
    <scope>IDENTIFICATION</scope>
</reference>
<name>A0A1X7TLC7_AMPQE</name>
<sequence>MDQSLVAYRAQNIRTSAVGSYLSGTLRVLQEYRFNCSSTNITSLILGIDVRPGYKPLQVRLTVAYEYHYCLLRYPSTVIIGRHFGRQDSMEDE</sequence>
<dbReference type="AlphaFoldDB" id="A0A1X7TLC7"/>
<organism evidence="1">
    <name type="scientific">Amphimedon queenslandica</name>
    <name type="common">Sponge</name>
    <dbReference type="NCBI Taxonomy" id="400682"/>
    <lineage>
        <taxon>Eukaryota</taxon>
        <taxon>Metazoa</taxon>
        <taxon>Porifera</taxon>
        <taxon>Demospongiae</taxon>
        <taxon>Heteroscleromorpha</taxon>
        <taxon>Haplosclerida</taxon>
        <taxon>Niphatidae</taxon>
        <taxon>Amphimedon</taxon>
    </lineage>
</organism>
<dbReference type="EnsemblMetazoa" id="Aqu2.1.15445_001">
    <property type="protein sequence ID" value="Aqu2.1.15445_001"/>
    <property type="gene ID" value="Aqu2.1.15445"/>
</dbReference>